<reference evidence="1" key="2">
    <citation type="submission" date="2021-03" db="UniProtKB">
        <authorList>
            <consortium name="EnsemblPlants"/>
        </authorList>
    </citation>
    <scope>IDENTIFICATION</scope>
</reference>
<organism evidence="1 2">
    <name type="scientific">Cannabis sativa</name>
    <name type="common">Hemp</name>
    <name type="synonym">Marijuana</name>
    <dbReference type="NCBI Taxonomy" id="3483"/>
    <lineage>
        <taxon>Eukaryota</taxon>
        <taxon>Viridiplantae</taxon>
        <taxon>Streptophyta</taxon>
        <taxon>Embryophyta</taxon>
        <taxon>Tracheophyta</taxon>
        <taxon>Spermatophyta</taxon>
        <taxon>Magnoliopsida</taxon>
        <taxon>eudicotyledons</taxon>
        <taxon>Gunneridae</taxon>
        <taxon>Pentapetalae</taxon>
        <taxon>rosids</taxon>
        <taxon>fabids</taxon>
        <taxon>Rosales</taxon>
        <taxon>Cannabaceae</taxon>
        <taxon>Cannabis</taxon>
    </lineage>
</organism>
<proteinExistence type="predicted"/>
<sequence length="96" mass="10178">MPLAATIVRERGELGLGVTAESLWGRTELKPEMVCEELSFKELALLKGASRTEVEVSRDGVGENGECGSRKETAIVVAEAMGEDSSLCSSLFTLSG</sequence>
<keyword evidence="2" id="KW-1185">Reference proteome</keyword>
<dbReference type="EnsemblPlants" id="evm.model.08.313">
    <property type="protein sequence ID" value="cds.evm.model.08.313"/>
    <property type="gene ID" value="evm.TU.08.313"/>
</dbReference>
<evidence type="ECO:0000313" key="1">
    <source>
        <dbReference type="EnsemblPlants" id="cds.evm.model.08.313"/>
    </source>
</evidence>
<dbReference type="Proteomes" id="UP000596661">
    <property type="component" value="Chromosome 8"/>
</dbReference>
<accession>A0A803QAV2</accession>
<name>A0A803QAV2_CANSA</name>
<dbReference type="Gramene" id="evm.model.08.313">
    <property type="protein sequence ID" value="cds.evm.model.08.313"/>
    <property type="gene ID" value="evm.TU.08.313"/>
</dbReference>
<protein>
    <submittedName>
        <fullName evidence="1">Uncharacterized protein</fullName>
    </submittedName>
</protein>
<evidence type="ECO:0000313" key="2">
    <source>
        <dbReference type="Proteomes" id="UP000596661"/>
    </source>
</evidence>
<dbReference type="AlphaFoldDB" id="A0A803QAV2"/>
<reference evidence="1" key="1">
    <citation type="submission" date="2018-11" db="EMBL/GenBank/DDBJ databases">
        <authorList>
            <person name="Grassa J C."/>
        </authorList>
    </citation>
    <scope>NUCLEOTIDE SEQUENCE [LARGE SCALE GENOMIC DNA]</scope>
</reference>
<dbReference type="EMBL" id="UZAU01000681">
    <property type="status" value="NOT_ANNOTATED_CDS"/>
    <property type="molecule type" value="Genomic_DNA"/>
</dbReference>